<proteinExistence type="predicted"/>
<accession>A0AAD9XCB8</accession>
<feature type="region of interest" description="Disordered" evidence="4">
    <location>
        <begin position="201"/>
        <end position="231"/>
    </location>
</feature>
<feature type="repeat" description="ANK" evidence="3">
    <location>
        <begin position="327"/>
        <end position="359"/>
    </location>
</feature>
<dbReference type="InterPro" id="IPR036770">
    <property type="entry name" value="Ankyrin_rpt-contain_sf"/>
</dbReference>
<evidence type="ECO:0000313" key="5">
    <source>
        <dbReference type="EMBL" id="KAK2656911.1"/>
    </source>
</evidence>
<keyword evidence="1" id="KW-0677">Repeat</keyword>
<dbReference type="AlphaFoldDB" id="A0AAD9XCB8"/>
<gene>
    <name evidence="5" type="ORF">Ddye_009963</name>
</gene>
<dbReference type="PANTHER" id="PTHR24203:SF86">
    <property type="entry name" value="PROTEASOME 26S SUBUNIT, NON-ATPASE 10"/>
    <property type="match status" value="1"/>
</dbReference>
<dbReference type="SUPFAM" id="SSF48403">
    <property type="entry name" value="Ankyrin repeat"/>
    <property type="match status" value="1"/>
</dbReference>
<keyword evidence="6" id="KW-1185">Reference proteome</keyword>
<feature type="repeat" description="ANK" evidence="3">
    <location>
        <begin position="360"/>
        <end position="392"/>
    </location>
</feature>
<dbReference type="PANTHER" id="PTHR24203">
    <property type="entry name" value="ANKYRIN REPEAT FAMILY PROTEIN"/>
    <property type="match status" value="1"/>
</dbReference>
<name>A0AAD9XCB8_9ROSI</name>
<protein>
    <recommendedName>
        <fullName evidence="7">Ankyrin repeat domain-containing protein, chloroplastic</fullName>
    </recommendedName>
</protein>
<evidence type="ECO:0000256" key="3">
    <source>
        <dbReference type="PROSITE-ProRule" id="PRU00023"/>
    </source>
</evidence>
<evidence type="ECO:0000313" key="6">
    <source>
        <dbReference type="Proteomes" id="UP001280121"/>
    </source>
</evidence>
<sequence>MSLLPTLVNPSTTNTAFKVSSLLLLPPTPHSLLSTTYTLKLSSSLKFPAKKLHSLPLALHSSQSHLAQHDLFFDLEDREIGDCVVFDDTAFEDAYLQNSLNAEEKRRSDSTKPISKKKKTKKRNVLEEIEPENLVPEKWRQLQEELNLTKKDKRKIAQEIEFGSKVEKRRQGYQPLRNINLQEYLAYKKAKMAQLNPIKLDNPTRFLRDPEKESKDDETDDRSVNASSSSERLTAKNPKWAVYGRGLEDVSNFFNSEKYEPPDKKSQGPRKLFTKEEKVLLNKKIPDLATATSKKWLPLHTLAASGEFYIVDALLKHNVDINAVDKNGLTALHKAIIGKKQAVTNYLLRESANPFVRDEDGATLLHYAVQTVSAPAIKILLLYNVDINLQDNDGWTPLHLAVQAQRTDIVKLLLIKGVDTALTNKDGLTPFDLCLYSGQDTRNYEMIKLLKQFPKTPVTASASDPSHHPFLPRFSFKHPNSETMI</sequence>
<keyword evidence="2 3" id="KW-0040">ANK repeat</keyword>
<dbReference type="Pfam" id="PF12796">
    <property type="entry name" value="Ank_2"/>
    <property type="match status" value="1"/>
</dbReference>
<dbReference type="EMBL" id="JANJYI010000003">
    <property type="protein sequence ID" value="KAK2656911.1"/>
    <property type="molecule type" value="Genomic_DNA"/>
</dbReference>
<dbReference type="FunFam" id="1.25.40.20:FF:000461">
    <property type="entry name" value="Ankyrin repeat domain-containing protein, chloroplastic"/>
    <property type="match status" value="1"/>
</dbReference>
<comment type="caution">
    <text evidence="5">The sequence shown here is derived from an EMBL/GenBank/DDBJ whole genome shotgun (WGS) entry which is preliminary data.</text>
</comment>
<feature type="repeat" description="ANK" evidence="3">
    <location>
        <begin position="393"/>
        <end position="425"/>
    </location>
</feature>
<evidence type="ECO:0000256" key="1">
    <source>
        <dbReference type="ARBA" id="ARBA00022737"/>
    </source>
</evidence>
<evidence type="ECO:0000256" key="2">
    <source>
        <dbReference type="ARBA" id="ARBA00023043"/>
    </source>
</evidence>
<evidence type="ECO:0000256" key="4">
    <source>
        <dbReference type="SAM" id="MobiDB-lite"/>
    </source>
</evidence>
<dbReference type="PROSITE" id="PS50088">
    <property type="entry name" value="ANK_REPEAT"/>
    <property type="match status" value="4"/>
</dbReference>
<feature type="region of interest" description="Disordered" evidence="4">
    <location>
        <begin position="102"/>
        <end position="122"/>
    </location>
</feature>
<dbReference type="InterPro" id="IPR002110">
    <property type="entry name" value="Ankyrin_rpt"/>
</dbReference>
<evidence type="ECO:0008006" key="7">
    <source>
        <dbReference type="Google" id="ProtNLM"/>
    </source>
</evidence>
<organism evidence="5 6">
    <name type="scientific">Dipteronia dyeriana</name>
    <dbReference type="NCBI Taxonomy" id="168575"/>
    <lineage>
        <taxon>Eukaryota</taxon>
        <taxon>Viridiplantae</taxon>
        <taxon>Streptophyta</taxon>
        <taxon>Embryophyta</taxon>
        <taxon>Tracheophyta</taxon>
        <taxon>Spermatophyta</taxon>
        <taxon>Magnoliopsida</taxon>
        <taxon>eudicotyledons</taxon>
        <taxon>Gunneridae</taxon>
        <taxon>Pentapetalae</taxon>
        <taxon>rosids</taxon>
        <taxon>malvids</taxon>
        <taxon>Sapindales</taxon>
        <taxon>Sapindaceae</taxon>
        <taxon>Hippocastanoideae</taxon>
        <taxon>Acereae</taxon>
        <taxon>Dipteronia</taxon>
    </lineage>
</organism>
<dbReference type="Gene3D" id="1.25.40.20">
    <property type="entry name" value="Ankyrin repeat-containing domain"/>
    <property type="match status" value="2"/>
</dbReference>
<dbReference type="Proteomes" id="UP001280121">
    <property type="component" value="Unassembled WGS sequence"/>
</dbReference>
<feature type="compositionally biased region" description="Basic and acidic residues" evidence="4">
    <location>
        <begin position="206"/>
        <end position="215"/>
    </location>
</feature>
<dbReference type="Pfam" id="PF13637">
    <property type="entry name" value="Ank_4"/>
    <property type="match status" value="1"/>
</dbReference>
<dbReference type="SMART" id="SM00248">
    <property type="entry name" value="ANK"/>
    <property type="match status" value="5"/>
</dbReference>
<dbReference type="PROSITE" id="PS50297">
    <property type="entry name" value="ANK_REP_REGION"/>
    <property type="match status" value="2"/>
</dbReference>
<reference evidence="5" key="1">
    <citation type="journal article" date="2023" name="Plant J.">
        <title>Genome sequences and population genomics provide insights into the demographic history, inbreeding, and mutation load of two 'living fossil' tree species of Dipteronia.</title>
        <authorList>
            <person name="Feng Y."/>
            <person name="Comes H.P."/>
            <person name="Chen J."/>
            <person name="Zhu S."/>
            <person name="Lu R."/>
            <person name="Zhang X."/>
            <person name="Li P."/>
            <person name="Qiu J."/>
            <person name="Olsen K.M."/>
            <person name="Qiu Y."/>
        </authorList>
    </citation>
    <scope>NUCLEOTIDE SEQUENCE</scope>
    <source>
        <strain evidence="5">KIB01</strain>
    </source>
</reference>
<feature type="repeat" description="ANK" evidence="3">
    <location>
        <begin position="294"/>
        <end position="326"/>
    </location>
</feature>